<dbReference type="InterPro" id="IPR039650">
    <property type="entry name" value="HdrA-like"/>
</dbReference>
<evidence type="ECO:0000256" key="4">
    <source>
        <dbReference type="ARBA" id="ARBA00023004"/>
    </source>
</evidence>
<dbReference type="Gene3D" id="3.50.50.60">
    <property type="entry name" value="FAD/NAD(P)-binding domain"/>
    <property type="match status" value="1"/>
</dbReference>
<dbReference type="SUPFAM" id="SSF51905">
    <property type="entry name" value="FAD/NAD(P)-binding domain"/>
    <property type="match status" value="1"/>
</dbReference>
<keyword evidence="4" id="KW-0408">Iron</keyword>
<evidence type="ECO:0000313" key="7">
    <source>
        <dbReference type="Proteomes" id="UP001314681"/>
    </source>
</evidence>
<evidence type="ECO:0000256" key="1">
    <source>
        <dbReference type="ARBA" id="ARBA00022485"/>
    </source>
</evidence>
<name>A0ABS6KD44_9FIRM</name>
<keyword evidence="5" id="KW-0411">Iron-sulfur</keyword>
<keyword evidence="2" id="KW-0479">Metal-binding</keyword>
<proteinExistence type="predicted"/>
<reference evidence="6 7" key="1">
    <citation type="submission" date="2021-06" db="EMBL/GenBank/DDBJ databases">
        <title>Description of novel taxa of the family Lachnospiraceae.</title>
        <authorList>
            <person name="Chaplin A.V."/>
            <person name="Sokolova S.R."/>
            <person name="Pikina A.P."/>
            <person name="Korzhanova M."/>
            <person name="Belova V."/>
            <person name="Korostin D."/>
            <person name="Efimov B.A."/>
        </authorList>
    </citation>
    <scope>NUCLEOTIDE SEQUENCE [LARGE SCALE GENOMIC DNA]</scope>
    <source>
        <strain evidence="6 7">ASD4241</strain>
    </source>
</reference>
<sequence length="450" mass="48469">MKRIYDVIVAGAGPGGMTAALSAARNGMKVLLIDRNGCPGGMNTSGMVCPLMTFHAGEKQVVKGLAQEIVDRLAKRGATLGHIPDPIGMVSTITPIDPEMLKLVYFEMLAEEPNIKTLLYTVLESAQCEDGVVKSVTVLNKSGKTVYQAKTFIDATGDGDLAVACGADCVLGRSRDGMTQPMTLMFTVGGVNLPETVDYVEKNPEQFILNKKCDLRKYLAVSGFFNLVTEAQEKGELTLPRDRVLFFQGVHEGEVLVNMTRVTKLSGVNAKDLTAAEFEAHKQVDEILRFFQNYIPGFQNCYLRVVASVTGVRESRRIVGIETLELDDVLNNAVSDRSVAVCAWPVDIHDPVGNELNWMRKAKACCYDIPYGVMVPKKLKNLLATGRCISATHEALASARISATAMALGEAAGAAAAIGVKNSQSLAQVDVGELQKKLLAQGAVPGKSWL</sequence>
<evidence type="ECO:0000313" key="6">
    <source>
        <dbReference type="EMBL" id="MBU9728437.1"/>
    </source>
</evidence>
<protein>
    <submittedName>
        <fullName evidence="6">FAD-dependent oxidoreductase</fullName>
    </submittedName>
</protein>
<dbReference type="Pfam" id="PF12831">
    <property type="entry name" value="FAD_oxidored"/>
    <property type="match status" value="1"/>
</dbReference>
<keyword evidence="7" id="KW-1185">Reference proteome</keyword>
<evidence type="ECO:0000256" key="5">
    <source>
        <dbReference type="ARBA" id="ARBA00023014"/>
    </source>
</evidence>
<dbReference type="PANTHER" id="PTHR43498">
    <property type="entry name" value="FERREDOXIN:COB-COM HETERODISULFIDE REDUCTASE SUBUNIT A"/>
    <property type="match status" value="1"/>
</dbReference>
<gene>
    <name evidence="6" type="ORF">KTH90_20775</name>
</gene>
<evidence type="ECO:0000256" key="2">
    <source>
        <dbReference type="ARBA" id="ARBA00022723"/>
    </source>
</evidence>
<evidence type="ECO:0000256" key="3">
    <source>
        <dbReference type="ARBA" id="ARBA00023002"/>
    </source>
</evidence>
<keyword evidence="3" id="KW-0560">Oxidoreductase</keyword>
<dbReference type="RefSeq" id="WP_158353565.1">
    <property type="nucleotide sequence ID" value="NZ_JAHQCX010000019.1"/>
</dbReference>
<organism evidence="6 7">
    <name type="scientific">Diplocloster modestus</name>
    <dbReference type="NCBI Taxonomy" id="2850322"/>
    <lineage>
        <taxon>Bacteria</taxon>
        <taxon>Bacillati</taxon>
        <taxon>Bacillota</taxon>
        <taxon>Clostridia</taxon>
        <taxon>Lachnospirales</taxon>
        <taxon>Lachnospiraceae</taxon>
        <taxon>Diplocloster</taxon>
    </lineage>
</organism>
<dbReference type="PRINTS" id="PR00419">
    <property type="entry name" value="ADXRDTASE"/>
</dbReference>
<accession>A0ABS6KD44</accession>
<keyword evidence="1" id="KW-0004">4Fe-4S</keyword>
<comment type="caution">
    <text evidence="6">The sequence shown here is derived from an EMBL/GenBank/DDBJ whole genome shotgun (WGS) entry which is preliminary data.</text>
</comment>
<dbReference type="PANTHER" id="PTHR43498:SF1">
    <property type="entry name" value="COB--COM HETERODISULFIDE REDUCTASE IRON-SULFUR SUBUNIT A"/>
    <property type="match status" value="1"/>
</dbReference>
<dbReference type="Proteomes" id="UP001314681">
    <property type="component" value="Unassembled WGS sequence"/>
</dbReference>
<dbReference type="EMBL" id="JAHQCX010000019">
    <property type="protein sequence ID" value="MBU9728437.1"/>
    <property type="molecule type" value="Genomic_DNA"/>
</dbReference>
<dbReference type="InterPro" id="IPR036188">
    <property type="entry name" value="FAD/NAD-bd_sf"/>
</dbReference>